<reference evidence="1 2" key="1">
    <citation type="journal article" date="2023" name="ACS Omega">
        <title>Identification of the Neoaspergillic Acid Biosynthesis Gene Cluster by Establishing an In Vitro CRISPR-Ribonucleoprotein Genetic System in Aspergillus melleus.</title>
        <authorList>
            <person name="Yuan B."/>
            <person name="Grau M.F."/>
            <person name="Murata R.M."/>
            <person name="Torok T."/>
            <person name="Venkateswaran K."/>
            <person name="Stajich J.E."/>
            <person name="Wang C.C.C."/>
        </authorList>
    </citation>
    <scope>NUCLEOTIDE SEQUENCE [LARGE SCALE GENOMIC DNA]</scope>
    <source>
        <strain evidence="1 2">IMV 1140</strain>
    </source>
</reference>
<protein>
    <submittedName>
        <fullName evidence="1">Uncharacterized protein</fullName>
    </submittedName>
</protein>
<organism evidence="1 2">
    <name type="scientific">Aspergillus melleus</name>
    <dbReference type="NCBI Taxonomy" id="138277"/>
    <lineage>
        <taxon>Eukaryota</taxon>
        <taxon>Fungi</taxon>
        <taxon>Dikarya</taxon>
        <taxon>Ascomycota</taxon>
        <taxon>Pezizomycotina</taxon>
        <taxon>Eurotiomycetes</taxon>
        <taxon>Eurotiomycetidae</taxon>
        <taxon>Eurotiales</taxon>
        <taxon>Aspergillaceae</taxon>
        <taxon>Aspergillus</taxon>
        <taxon>Aspergillus subgen. Circumdati</taxon>
    </lineage>
</organism>
<gene>
    <name evidence="1" type="ORF">N8T08_003047</name>
</gene>
<proteinExistence type="predicted"/>
<evidence type="ECO:0000313" key="1">
    <source>
        <dbReference type="EMBL" id="KAK1138290.1"/>
    </source>
</evidence>
<accession>A0ACC3ALD5</accession>
<keyword evidence="2" id="KW-1185">Reference proteome</keyword>
<comment type="caution">
    <text evidence="1">The sequence shown here is derived from an EMBL/GenBank/DDBJ whole genome shotgun (WGS) entry which is preliminary data.</text>
</comment>
<name>A0ACC3ALD5_9EURO</name>
<sequence length="117" mass="13556">MFGLNLVLFPYRVVPWTEYGVGLETIGRSKRIPPHVEGMKEMKDKWKPCWKIDCHTQQSKQLSEVHGRKRATRKDRVVIRTQVQLVKDVWATTASSLANRLLDMSTTGRPDSRRSYA</sequence>
<evidence type="ECO:0000313" key="2">
    <source>
        <dbReference type="Proteomes" id="UP001177260"/>
    </source>
</evidence>
<dbReference type="Proteomes" id="UP001177260">
    <property type="component" value="Unassembled WGS sequence"/>
</dbReference>
<dbReference type="EMBL" id="JAOPJF010000173">
    <property type="protein sequence ID" value="KAK1138290.1"/>
    <property type="molecule type" value="Genomic_DNA"/>
</dbReference>